<evidence type="ECO:0000256" key="3">
    <source>
        <dbReference type="ARBA" id="ARBA00006130"/>
    </source>
</evidence>
<feature type="domain" description="Integrator complex subunit 3 N-terminal" evidence="9">
    <location>
        <begin position="75"/>
        <end position="513"/>
    </location>
</feature>
<dbReference type="InterPro" id="IPR045334">
    <property type="entry name" value="INTS3"/>
</dbReference>
<organism evidence="11 12">
    <name type="scientific">Parastrongyloides trichosuri</name>
    <name type="common">Possum-specific nematode worm</name>
    <dbReference type="NCBI Taxonomy" id="131310"/>
    <lineage>
        <taxon>Eukaryota</taxon>
        <taxon>Metazoa</taxon>
        <taxon>Ecdysozoa</taxon>
        <taxon>Nematoda</taxon>
        <taxon>Chromadorea</taxon>
        <taxon>Rhabditida</taxon>
        <taxon>Tylenchina</taxon>
        <taxon>Panagrolaimomorpha</taxon>
        <taxon>Strongyloidoidea</taxon>
        <taxon>Strongyloididae</taxon>
        <taxon>Parastrongyloides</taxon>
    </lineage>
</organism>
<evidence type="ECO:0000259" key="9">
    <source>
        <dbReference type="Pfam" id="PF10189"/>
    </source>
</evidence>
<accession>A0A0N4ZSW5</accession>
<dbReference type="PANTHER" id="PTHR13587">
    <property type="entry name" value="INTEGRATOR COMPLEX SUBUNIT 3"/>
    <property type="match status" value="1"/>
</dbReference>
<feature type="region of interest" description="Disordered" evidence="8">
    <location>
        <begin position="1071"/>
        <end position="1109"/>
    </location>
</feature>
<dbReference type="InterPro" id="IPR019333">
    <property type="entry name" value="INTS3_N"/>
</dbReference>
<evidence type="ECO:0000256" key="8">
    <source>
        <dbReference type="SAM" id="MobiDB-lite"/>
    </source>
</evidence>
<evidence type="ECO:0000256" key="1">
    <source>
        <dbReference type="ARBA" id="ARBA00004123"/>
    </source>
</evidence>
<evidence type="ECO:0000256" key="2">
    <source>
        <dbReference type="ARBA" id="ARBA00004496"/>
    </source>
</evidence>
<keyword evidence="4" id="KW-0963">Cytoplasm</keyword>
<evidence type="ECO:0000259" key="10">
    <source>
        <dbReference type="Pfam" id="PF24566"/>
    </source>
</evidence>
<dbReference type="PANTHER" id="PTHR13587:SF7">
    <property type="entry name" value="INTEGRATOR COMPLEX SUBUNIT 3"/>
    <property type="match status" value="1"/>
</dbReference>
<dbReference type="InterPro" id="IPR056518">
    <property type="entry name" value="HEAT_Ints3_C"/>
</dbReference>
<keyword evidence="11" id="KW-1185">Reference proteome</keyword>
<name>A0A0N4ZSW5_PARTI</name>
<comment type="subcellular location">
    <subcellularLocation>
        <location evidence="2">Cytoplasm</location>
    </subcellularLocation>
    <subcellularLocation>
        <location evidence="1">Nucleus</location>
    </subcellularLocation>
</comment>
<reference evidence="12" key="1">
    <citation type="submission" date="2017-02" db="UniProtKB">
        <authorList>
            <consortium name="WormBaseParasite"/>
        </authorList>
    </citation>
    <scope>IDENTIFICATION</scope>
</reference>
<evidence type="ECO:0000256" key="4">
    <source>
        <dbReference type="ARBA" id="ARBA00022490"/>
    </source>
</evidence>
<dbReference type="Pfam" id="PF10189">
    <property type="entry name" value="Ints3_N"/>
    <property type="match status" value="1"/>
</dbReference>
<dbReference type="Proteomes" id="UP000038045">
    <property type="component" value="Unplaced"/>
</dbReference>
<comment type="similarity">
    <text evidence="3">Belongs to the Integrator subunit 3 family.</text>
</comment>
<protein>
    <recommendedName>
        <fullName evidence="6">SOSS complex subunit A homolog</fullName>
    </recommendedName>
</protein>
<feature type="domain" description="Ints3-like C-terminal" evidence="10">
    <location>
        <begin position="689"/>
        <end position="1059"/>
    </location>
</feature>
<comment type="function">
    <text evidence="7">Component of the integrator complex, a multiprotein complex that terminates RNA polymerase II (Pol II) transcription in the promoter-proximal region of genes. The integrator complex provides a quality checkpoint during transcription elongation by driving premature transcription termination of transcripts that are unfavorably configured for transcriptional elongation: the complex terminates transcription by (1) catalyzing dephosphorylation of the C-terminal domain (CTD) of Pol II subunit Polr2A/Rbp1 and Spt5, and (2) degrading the exiting nascent RNA transcript via endonuclease activity. The integrator complex is also involved in the 3'-end processing of the U7 snRNA, and also the spliceosomal snRNAs U1, U2, U4 and U5.</text>
</comment>
<evidence type="ECO:0000256" key="7">
    <source>
        <dbReference type="ARBA" id="ARBA00054331"/>
    </source>
</evidence>
<dbReference type="WBParaSite" id="PTRK_0001159700.1">
    <property type="protein sequence ID" value="PTRK_0001159700.1"/>
    <property type="gene ID" value="PTRK_0001159700"/>
</dbReference>
<sequence>MENTTSGHNYQSKIFLIDSNFQVPESNLEDHYIKILNDVNSKLGSGIKDENEALATFQTNFSSELSDKNSLPILTRGCFYGYLTDENQDKKYFYLLKAIAQAEKVETPWTHLCISMNQIVLDHFHLLKVSARERLFSLIEKMIKEDVMIVTNTITNIFHAICGKDIKRDKDNFNSCQELCRLLLRWRKFDFCNPSKNKDICFLYNASLIILSRIVMELAKAETSEIAMKSPIAEFILYILKERTTELPIMGRELFLTFKTLNKINDISVVIRRLIQNDLIRESKNYSSLDDIAFRGPNPALATRIVPMHLSKKIAYICSMIPPGINVAPSRHLNILFENHIAGAQATSLTGEIIRHIMLSRDLMSVGPNKIASIVTWDKRVTLICTIMNMFIKSNMDFSYLVQHLIWDTCFYNENFESEFTYGDKTSSGEYLKLISIPCRVILFYLNSAQTPTITTIFDVIFRICDTYNGNTSKCYNSFAHYLKVCKKHSFIKDPFEILEHGKITVTTKEKFKKCMPEFYSNKGINSKQVNSMINDCSVSARFIPPSKVNQKNDITNNINKVSNKQSNLTSGHNISNNDVTKESKREIFNRMKSSLSENGKNFKEEDSVIEGKKALLNYEKPSEKSRNVKNIKKEKSPVDYAISKLPTSLQSTFNNMISSIDVNLEDSGRQMLTILTFLTEHPHILEGNLPSLIGDALSLAFESFFNQESFISDKCDKNGLKTFFMHPFFVLPRMLNTVEPGDETRHPLFSLLKAIAEKVQQVGFLVLFFMNEEEGYEHINDMKSTLYKDFWRVVDGISFEDQLEHDLKLCNTCDHVLFFKCLQYAFKKFQDEYLSSVSLMKLMFYSLDPNQLTNLLEIIVDDDDIAIFTKSSFPNILLDSTSWPDYAQRNLWDLIDSQDIHFDWYASAMHKLDIEKSPILRRKLYILFAYHPAPIQLMIKNIFLRSTNDKLPSMYLKITIGSEEAGDKLSLHLGHLLVKSLEKGDIYDNNDNGKVKKISLELIYSHLNSFLTQFYKSDTVDAVVQDFFNDKTIKKHFQCIKSLPSCFKLRQKYQKLLSTIDMFLNIKDSPKSARRRRTRNNSSNETEKIKPKRRRVDVESDSESSGSD</sequence>
<evidence type="ECO:0000256" key="6">
    <source>
        <dbReference type="ARBA" id="ARBA00032741"/>
    </source>
</evidence>
<evidence type="ECO:0000313" key="12">
    <source>
        <dbReference type="WBParaSite" id="PTRK_0001159700.1"/>
    </source>
</evidence>
<dbReference type="GO" id="GO:0005634">
    <property type="term" value="C:nucleus"/>
    <property type="evidence" value="ECO:0007669"/>
    <property type="project" value="UniProtKB-SubCell"/>
</dbReference>
<dbReference type="STRING" id="131310.A0A0N4ZSW5"/>
<dbReference type="Pfam" id="PF24566">
    <property type="entry name" value="HEAT_Ints3_C"/>
    <property type="match status" value="1"/>
</dbReference>
<proteinExistence type="inferred from homology"/>
<dbReference type="AlphaFoldDB" id="A0A0N4ZSW5"/>
<evidence type="ECO:0000256" key="5">
    <source>
        <dbReference type="ARBA" id="ARBA00023242"/>
    </source>
</evidence>
<keyword evidence="5" id="KW-0539">Nucleus</keyword>
<evidence type="ECO:0000313" key="11">
    <source>
        <dbReference type="Proteomes" id="UP000038045"/>
    </source>
</evidence>
<dbReference type="GO" id="GO:0005737">
    <property type="term" value="C:cytoplasm"/>
    <property type="evidence" value="ECO:0007669"/>
    <property type="project" value="UniProtKB-SubCell"/>
</dbReference>